<dbReference type="NCBIfam" id="NF047847">
    <property type="entry name" value="SS_mature_LptM"/>
    <property type="match status" value="1"/>
</dbReference>
<keyword evidence="6 9" id="KW-0449">Lipoprotein</keyword>
<keyword evidence="10" id="KW-1185">Reference proteome</keyword>
<evidence type="ECO:0000313" key="10">
    <source>
        <dbReference type="Proteomes" id="UP000198807"/>
    </source>
</evidence>
<keyword evidence="4" id="KW-0564">Palmitate</keyword>
<evidence type="ECO:0000256" key="7">
    <source>
        <dbReference type="SAM" id="MobiDB-lite"/>
    </source>
</evidence>
<comment type="subcellular location">
    <subcellularLocation>
        <location evidence="1">Cell outer membrane</location>
        <topology evidence="1">Lipid-anchor</topology>
    </subcellularLocation>
</comment>
<gene>
    <name evidence="9" type="ORF">SAMN04488129_11357</name>
</gene>
<dbReference type="GO" id="GO:0009279">
    <property type="term" value="C:cell outer membrane"/>
    <property type="evidence" value="ECO:0007669"/>
    <property type="project" value="UniProtKB-SubCell"/>
</dbReference>
<keyword evidence="2 8" id="KW-0732">Signal</keyword>
<feature type="signal peptide" evidence="8">
    <location>
        <begin position="1"/>
        <end position="20"/>
    </location>
</feature>
<evidence type="ECO:0000256" key="5">
    <source>
        <dbReference type="ARBA" id="ARBA00023237"/>
    </source>
</evidence>
<sequence>MRRLAPLTLTMALAAGLFLAGCGQKGPLYLPGNEAAAERYDPAGQQEASDEDAARQDDDTARDDES</sequence>
<reference evidence="10" key="1">
    <citation type="submission" date="2016-10" db="EMBL/GenBank/DDBJ databases">
        <authorList>
            <person name="Varghese N."/>
            <person name="Submissions S."/>
        </authorList>
    </citation>
    <scope>NUCLEOTIDE SEQUENCE [LARGE SCALE GENOMIC DNA]</scope>
    <source>
        <strain evidence="10">CGMCC 1.9150</strain>
    </source>
</reference>
<evidence type="ECO:0000256" key="1">
    <source>
        <dbReference type="ARBA" id="ARBA00004459"/>
    </source>
</evidence>
<evidence type="ECO:0000256" key="6">
    <source>
        <dbReference type="ARBA" id="ARBA00023288"/>
    </source>
</evidence>
<organism evidence="9 10">
    <name type="scientific">Halomonas daqiaonensis</name>
    <dbReference type="NCBI Taxonomy" id="650850"/>
    <lineage>
        <taxon>Bacteria</taxon>
        <taxon>Pseudomonadati</taxon>
        <taxon>Pseudomonadota</taxon>
        <taxon>Gammaproteobacteria</taxon>
        <taxon>Oceanospirillales</taxon>
        <taxon>Halomonadaceae</taxon>
        <taxon>Halomonas</taxon>
    </lineage>
</organism>
<feature type="chain" id="PRO_5011514004" evidence="8">
    <location>
        <begin position="21"/>
        <end position="66"/>
    </location>
</feature>
<dbReference type="Proteomes" id="UP000198807">
    <property type="component" value="Unassembled WGS sequence"/>
</dbReference>
<dbReference type="InterPro" id="IPR032831">
    <property type="entry name" value="LptM_cons"/>
</dbReference>
<name>A0A1H7RVN0_9GAMM</name>
<dbReference type="Pfam" id="PF13627">
    <property type="entry name" value="LptM_cons"/>
    <property type="match status" value="1"/>
</dbReference>
<dbReference type="PROSITE" id="PS51257">
    <property type="entry name" value="PROKAR_LIPOPROTEIN"/>
    <property type="match status" value="1"/>
</dbReference>
<keyword evidence="3" id="KW-0472">Membrane</keyword>
<dbReference type="EMBL" id="FOBC01000013">
    <property type="protein sequence ID" value="SEL64341.1"/>
    <property type="molecule type" value="Genomic_DNA"/>
</dbReference>
<accession>A0A1H7RVN0</accession>
<protein>
    <submittedName>
        <fullName evidence="9">Predicted small lipoprotein YifL</fullName>
    </submittedName>
</protein>
<evidence type="ECO:0000256" key="2">
    <source>
        <dbReference type="ARBA" id="ARBA00022729"/>
    </source>
</evidence>
<dbReference type="RefSeq" id="WP_089713804.1">
    <property type="nucleotide sequence ID" value="NZ_FOBC01000013.1"/>
</dbReference>
<evidence type="ECO:0000256" key="8">
    <source>
        <dbReference type="SAM" id="SignalP"/>
    </source>
</evidence>
<evidence type="ECO:0000256" key="3">
    <source>
        <dbReference type="ARBA" id="ARBA00023136"/>
    </source>
</evidence>
<dbReference type="AlphaFoldDB" id="A0A1H7RVN0"/>
<proteinExistence type="predicted"/>
<dbReference type="STRING" id="650850.SAMN04488129_11357"/>
<feature type="region of interest" description="Disordered" evidence="7">
    <location>
        <begin position="30"/>
        <end position="66"/>
    </location>
</feature>
<keyword evidence="5" id="KW-0998">Cell outer membrane</keyword>
<evidence type="ECO:0000313" key="9">
    <source>
        <dbReference type="EMBL" id="SEL64341.1"/>
    </source>
</evidence>
<evidence type="ECO:0000256" key="4">
    <source>
        <dbReference type="ARBA" id="ARBA00023139"/>
    </source>
</evidence>